<protein>
    <submittedName>
        <fullName evidence="1">Predicted protein</fullName>
    </submittedName>
</protein>
<dbReference type="RefSeq" id="XP_001873593.1">
    <property type="nucleotide sequence ID" value="XM_001873558.1"/>
</dbReference>
<keyword evidence="2" id="KW-1185">Reference proteome</keyword>
<dbReference type="Proteomes" id="UP000001194">
    <property type="component" value="Unassembled WGS sequence"/>
</dbReference>
<dbReference type="HOGENOM" id="CLU_2171503_0_0_1"/>
<proteinExistence type="predicted"/>
<evidence type="ECO:0000313" key="2">
    <source>
        <dbReference type="Proteomes" id="UP000001194"/>
    </source>
</evidence>
<organism evidence="2">
    <name type="scientific">Laccaria bicolor (strain S238N-H82 / ATCC MYA-4686)</name>
    <name type="common">Bicoloured deceiver</name>
    <name type="synonym">Laccaria laccata var. bicolor</name>
    <dbReference type="NCBI Taxonomy" id="486041"/>
    <lineage>
        <taxon>Eukaryota</taxon>
        <taxon>Fungi</taxon>
        <taxon>Dikarya</taxon>
        <taxon>Basidiomycota</taxon>
        <taxon>Agaricomycotina</taxon>
        <taxon>Agaricomycetes</taxon>
        <taxon>Agaricomycetidae</taxon>
        <taxon>Agaricales</taxon>
        <taxon>Agaricineae</taxon>
        <taxon>Hydnangiaceae</taxon>
        <taxon>Laccaria</taxon>
    </lineage>
</organism>
<dbReference type="InParanoid" id="B0CNZ9"/>
<accession>B0CNZ9</accession>
<evidence type="ECO:0000313" key="1">
    <source>
        <dbReference type="EMBL" id="EDR15385.1"/>
    </source>
</evidence>
<sequence>MLQTGDMMIWHTLKISTGLGLDSGKWLAVQWESTGLDWAFCQPIWPGKRATGIHWSTLEYTGVHMDYVGEGVYRTSELPNFFLSAIWLIGRTMLDVAAARLAESQLIYTV</sequence>
<reference evidence="1 2" key="1">
    <citation type="journal article" date="2008" name="Nature">
        <title>The genome of Laccaria bicolor provides insights into mycorrhizal symbiosis.</title>
        <authorList>
            <person name="Martin F."/>
            <person name="Aerts A."/>
            <person name="Ahren D."/>
            <person name="Brun A."/>
            <person name="Danchin E.G.J."/>
            <person name="Duchaussoy F."/>
            <person name="Gibon J."/>
            <person name="Kohler A."/>
            <person name="Lindquist E."/>
            <person name="Pereda V."/>
            <person name="Salamov A."/>
            <person name="Shapiro H.J."/>
            <person name="Wuyts J."/>
            <person name="Blaudez D."/>
            <person name="Buee M."/>
            <person name="Brokstein P."/>
            <person name="Canbaeck B."/>
            <person name="Cohen D."/>
            <person name="Courty P.E."/>
            <person name="Coutinho P.M."/>
            <person name="Delaruelle C."/>
            <person name="Detter J.C."/>
            <person name="Deveau A."/>
            <person name="DiFazio S."/>
            <person name="Duplessis S."/>
            <person name="Fraissinet-Tachet L."/>
            <person name="Lucic E."/>
            <person name="Frey-Klett P."/>
            <person name="Fourrey C."/>
            <person name="Feussner I."/>
            <person name="Gay G."/>
            <person name="Grimwood J."/>
            <person name="Hoegger P.J."/>
            <person name="Jain P."/>
            <person name="Kilaru S."/>
            <person name="Labbe J."/>
            <person name="Lin Y.C."/>
            <person name="Legue V."/>
            <person name="Le Tacon F."/>
            <person name="Marmeisse R."/>
            <person name="Melayah D."/>
            <person name="Montanini B."/>
            <person name="Muratet M."/>
            <person name="Nehls U."/>
            <person name="Niculita-Hirzel H."/>
            <person name="Oudot-Le Secq M.P."/>
            <person name="Peter M."/>
            <person name="Quesneville H."/>
            <person name="Rajashekar B."/>
            <person name="Reich M."/>
            <person name="Rouhier N."/>
            <person name="Schmutz J."/>
            <person name="Yin T."/>
            <person name="Chalot M."/>
            <person name="Henrissat B."/>
            <person name="Kuees U."/>
            <person name="Lucas S."/>
            <person name="Van de Peer Y."/>
            <person name="Podila G.K."/>
            <person name="Polle A."/>
            <person name="Pukkila P.J."/>
            <person name="Richardson P.M."/>
            <person name="Rouze P."/>
            <person name="Sanders I.R."/>
            <person name="Stajich J.E."/>
            <person name="Tunlid A."/>
            <person name="Tuskan G."/>
            <person name="Grigoriev I.V."/>
        </authorList>
    </citation>
    <scope>NUCLEOTIDE SEQUENCE [LARGE SCALE GENOMIC DNA]</scope>
    <source>
        <strain evidence="2">S238N-H82 / ATCC MYA-4686</strain>
    </source>
</reference>
<dbReference type="AlphaFoldDB" id="B0CNZ9"/>
<dbReference type="KEGG" id="lbc:LACBIDRAFT_321176"/>
<dbReference type="GeneID" id="6069344"/>
<gene>
    <name evidence="1" type="ORF">LACBIDRAFT_321176</name>
</gene>
<dbReference type="EMBL" id="DS547091">
    <property type="protein sequence ID" value="EDR15385.1"/>
    <property type="molecule type" value="Genomic_DNA"/>
</dbReference>
<name>B0CNZ9_LACBS</name>
<dbReference type="OrthoDB" id="3098308at2759"/>